<name>A0ABV7KXH8_9PROT</name>
<evidence type="ECO:0000313" key="2">
    <source>
        <dbReference type="EMBL" id="MFC3227015.1"/>
    </source>
</evidence>
<protein>
    <submittedName>
        <fullName evidence="2">ABC transporter substrate-binding protein</fullName>
    </submittedName>
</protein>
<organism evidence="2 3">
    <name type="scientific">Marinibaculum pumilum</name>
    <dbReference type="NCBI Taxonomy" id="1766165"/>
    <lineage>
        <taxon>Bacteria</taxon>
        <taxon>Pseudomonadati</taxon>
        <taxon>Pseudomonadota</taxon>
        <taxon>Alphaproteobacteria</taxon>
        <taxon>Rhodospirillales</taxon>
        <taxon>Rhodospirillaceae</taxon>
        <taxon>Marinibaculum</taxon>
    </lineage>
</organism>
<dbReference type="EMBL" id="JBHRTR010000019">
    <property type="protein sequence ID" value="MFC3227015.1"/>
    <property type="molecule type" value="Genomic_DNA"/>
</dbReference>
<feature type="domain" description="SsuA/THI5-like" evidence="1">
    <location>
        <begin position="38"/>
        <end position="250"/>
    </location>
</feature>
<dbReference type="Proteomes" id="UP001595528">
    <property type="component" value="Unassembled WGS sequence"/>
</dbReference>
<reference evidence="3" key="1">
    <citation type="journal article" date="2019" name="Int. J. Syst. Evol. Microbiol.">
        <title>The Global Catalogue of Microorganisms (GCM) 10K type strain sequencing project: providing services to taxonomists for standard genome sequencing and annotation.</title>
        <authorList>
            <consortium name="The Broad Institute Genomics Platform"/>
            <consortium name="The Broad Institute Genome Sequencing Center for Infectious Disease"/>
            <person name="Wu L."/>
            <person name="Ma J."/>
        </authorList>
    </citation>
    <scope>NUCLEOTIDE SEQUENCE [LARGE SCALE GENOMIC DNA]</scope>
    <source>
        <strain evidence="3">KCTC 42964</strain>
    </source>
</reference>
<dbReference type="PANTHER" id="PTHR30024">
    <property type="entry name" value="ALIPHATIC SULFONATES-BINDING PROTEIN-RELATED"/>
    <property type="match status" value="1"/>
</dbReference>
<comment type="caution">
    <text evidence="2">The sequence shown here is derived from an EMBL/GenBank/DDBJ whole genome shotgun (WGS) entry which is preliminary data.</text>
</comment>
<dbReference type="RefSeq" id="WP_379899176.1">
    <property type="nucleotide sequence ID" value="NZ_JBHRTR010000019.1"/>
</dbReference>
<dbReference type="InterPro" id="IPR015168">
    <property type="entry name" value="SsuA/THI5"/>
</dbReference>
<sequence>MATGAAGLLAAGLGAPRMARAASADIGIASPDPIYCVSYVAFKNGYFKEAGLEANYIDTQSGPRGKQMLAAGQVFATTSGTNDAIALTLAGKPAKIVFSLDTRITYANLLVRKEDLDSGKITKIADLAGQTIAVTQPQSATWLMATYMCDKAGILDKVDIRGLGGLATMLGALKSGQVGASIATLGMVEAATAEGWAVPLFDVTEAAAWNGTFGGDVPGLSTYVLEETIEDRPQDVQAFITALCKAQDFLNTESAETIAALVHEPYVASLSMDSLVKTIALYQNAVWNRTNVVTPAAYARLTDIMGDGRQYSNAELAKVPYDTCVDMSFVKKARGI</sequence>
<dbReference type="Pfam" id="PF09084">
    <property type="entry name" value="NMT1"/>
    <property type="match status" value="1"/>
</dbReference>
<accession>A0ABV7KXH8</accession>
<evidence type="ECO:0000259" key="1">
    <source>
        <dbReference type="Pfam" id="PF09084"/>
    </source>
</evidence>
<gene>
    <name evidence="2" type="ORF">ACFOGJ_07235</name>
</gene>
<evidence type="ECO:0000313" key="3">
    <source>
        <dbReference type="Proteomes" id="UP001595528"/>
    </source>
</evidence>
<dbReference type="Gene3D" id="3.40.190.10">
    <property type="entry name" value="Periplasmic binding protein-like II"/>
    <property type="match status" value="2"/>
</dbReference>
<proteinExistence type="predicted"/>
<keyword evidence="3" id="KW-1185">Reference proteome</keyword>
<dbReference type="SUPFAM" id="SSF53850">
    <property type="entry name" value="Periplasmic binding protein-like II"/>
    <property type="match status" value="1"/>
</dbReference>
<dbReference type="PANTHER" id="PTHR30024:SF7">
    <property type="entry name" value="NITRATE_NITRITE BINDING PROTEIN NRTA"/>
    <property type="match status" value="1"/>
</dbReference>